<protein>
    <submittedName>
        <fullName evidence="1">Uncharacterized protein</fullName>
    </submittedName>
</protein>
<proteinExistence type="predicted"/>
<feature type="non-terminal residue" evidence="1">
    <location>
        <position position="1"/>
    </location>
</feature>
<evidence type="ECO:0000313" key="1">
    <source>
        <dbReference type="EMBL" id="KKL66676.1"/>
    </source>
</evidence>
<reference evidence="1" key="1">
    <citation type="journal article" date="2015" name="Nature">
        <title>Complex archaea that bridge the gap between prokaryotes and eukaryotes.</title>
        <authorList>
            <person name="Spang A."/>
            <person name="Saw J.H."/>
            <person name="Jorgensen S.L."/>
            <person name="Zaremba-Niedzwiedzka K."/>
            <person name="Martijn J."/>
            <person name="Lind A.E."/>
            <person name="van Eijk R."/>
            <person name="Schleper C."/>
            <person name="Guy L."/>
            <person name="Ettema T.J."/>
        </authorList>
    </citation>
    <scope>NUCLEOTIDE SEQUENCE</scope>
</reference>
<name>A0A0F9EK54_9ZZZZ</name>
<organism evidence="1">
    <name type="scientific">marine sediment metagenome</name>
    <dbReference type="NCBI Taxonomy" id="412755"/>
    <lineage>
        <taxon>unclassified sequences</taxon>
        <taxon>metagenomes</taxon>
        <taxon>ecological metagenomes</taxon>
    </lineage>
</organism>
<dbReference type="AlphaFoldDB" id="A0A0F9EK54"/>
<comment type="caution">
    <text evidence="1">The sequence shown here is derived from an EMBL/GenBank/DDBJ whole genome shotgun (WGS) entry which is preliminary data.</text>
</comment>
<dbReference type="EMBL" id="LAZR01027129">
    <property type="protein sequence ID" value="KKL66676.1"/>
    <property type="molecule type" value="Genomic_DNA"/>
</dbReference>
<gene>
    <name evidence="1" type="ORF">LCGC14_2142590</name>
</gene>
<sequence length="605" mass="65792">LYVIACESGEVNVYKISLTAGGDNGTANAAVTTTNTTLTDTREAWTTDEWIGDVVTCNSKTLTVTGNTANTLTGSSWSAGGNPGDGNSWIMRLGGFGTLLNTKTFATTTTQPMGRPAKFNDGSSTRWYLGLGDNGKIQRLDSVVSASAADSWTASGDADARQLRVVGNRLFRTTDENQVSICPRASDPMTEANWGGDFFVGDVSYNITDIGESAGLCYLTNGRGFWEWDTIGEAENVLPEIGTASRNGQGMLYWHGGFLIPSTNLWWTRTGQPVGPDSNPNNQGHDGTLTRSNYSKFGRWHGTATLGSVFYTLYFSPGTTDKCILFQGRERGSEDVTGWGPIVFHSLRQPAGDNDDFHGVHIAETSEFSATVTRPSLWYANGNNVSYVWLNQDGTPFSEPSLMDVTGAAIISAPINFGLPEEIVKQLRVIECVAENLNAAAPSTGSFQFAVRRSGSATWDDVGGAIVSSGRQALQRFWTQDSNDTAKWMLFRCTYDSGSDPTTTDVPTLRNIVIRGLALPDITRVWTFFLTARDKAAKTGKLVRSELEGYVNDLKKYELPDGDSFNGVLTNLRLLRADEVRELVQANQPPPHYVIRASVREMIPA</sequence>
<accession>A0A0F9EK54</accession>